<dbReference type="SUPFAM" id="SSF47240">
    <property type="entry name" value="Ferritin-like"/>
    <property type="match status" value="1"/>
</dbReference>
<gene>
    <name evidence="2" type="ORF">NA57DRAFT_79904</name>
</gene>
<feature type="signal peptide" evidence="1">
    <location>
        <begin position="1"/>
        <end position="20"/>
    </location>
</feature>
<proteinExistence type="predicted"/>
<evidence type="ECO:0000256" key="1">
    <source>
        <dbReference type="SAM" id="SignalP"/>
    </source>
</evidence>
<dbReference type="InterPro" id="IPR012347">
    <property type="entry name" value="Ferritin-like"/>
</dbReference>
<dbReference type="Pfam" id="PF13668">
    <property type="entry name" value="Ferritin_2"/>
    <property type="match status" value="1"/>
</dbReference>
<accession>A0A9P4M2N2</accession>
<dbReference type="Proteomes" id="UP000799772">
    <property type="component" value="Unassembled WGS sequence"/>
</dbReference>
<dbReference type="InterPro" id="IPR009078">
    <property type="entry name" value="Ferritin-like_SF"/>
</dbReference>
<sequence length="321" mass="32893">MPSITQLVTLGLGLISVASALPNPPKQERHWRFEARQATSSSAPASATASAMPAASSAAAPALTDGDILQFALTLEHLESTFYAQAFQKFPDSDFMSLGLSQSQVDSLKSTGMTESTHVTTLTAAITQAGGMPVQQCQYDFGFTDAKTMLATARVLEAAGIGAYLGAAPLVNSSAVLSVAASIVTVEARHQSNIRALSGAEPVPAAFDTALGPAAVFTLAAPFITSCPSGSNLAIQAFPQIKLTTAAVSSNQMLVLQNPAQPTGAMFCAFVNQATPQFTPLTNGACTVPGNLAGDTFMMVTSSMSIADTAVLAGPSVLEIS</sequence>
<name>A0A9P4M2N2_9PEZI</name>
<dbReference type="PANTHER" id="PTHR38705">
    <property type="entry name" value="PROTEIN RDS1"/>
    <property type="match status" value="1"/>
</dbReference>
<feature type="chain" id="PRO_5040140648" evidence="1">
    <location>
        <begin position="21"/>
        <end position="321"/>
    </location>
</feature>
<organism evidence="2 3">
    <name type="scientific">Rhizodiscina lignyota</name>
    <dbReference type="NCBI Taxonomy" id="1504668"/>
    <lineage>
        <taxon>Eukaryota</taxon>
        <taxon>Fungi</taxon>
        <taxon>Dikarya</taxon>
        <taxon>Ascomycota</taxon>
        <taxon>Pezizomycotina</taxon>
        <taxon>Dothideomycetes</taxon>
        <taxon>Pleosporomycetidae</taxon>
        <taxon>Aulographales</taxon>
        <taxon>Rhizodiscinaceae</taxon>
        <taxon>Rhizodiscina</taxon>
    </lineage>
</organism>
<dbReference type="OrthoDB" id="1001765at2759"/>
<dbReference type="Gene3D" id="1.20.1260.10">
    <property type="match status" value="1"/>
</dbReference>
<reference evidence="2" key="1">
    <citation type="journal article" date="2020" name="Stud. Mycol.">
        <title>101 Dothideomycetes genomes: a test case for predicting lifestyles and emergence of pathogens.</title>
        <authorList>
            <person name="Haridas S."/>
            <person name="Albert R."/>
            <person name="Binder M."/>
            <person name="Bloem J."/>
            <person name="Labutti K."/>
            <person name="Salamov A."/>
            <person name="Andreopoulos B."/>
            <person name="Baker S."/>
            <person name="Barry K."/>
            <person name="Bills G."/>
            <person name="Bluhm B."/>
            <person name="Cannon C."/>
            <person name="Castanera R."/>
            <person name="Culley D."/>
            <person name="Daum C."/>
            <person name="Ezra D."/>
            <person name="Gonzalez J."/>
            <person name="Henrissat B."/>
            <person name="Kuo A."/>
            <person name="Liang C."/>
            <person name="Lipzen A."/>
            <person name="Lutzoni F."/>
            <person name="Magnuson J."/>
            <person name="Mondo S."/>
            <person name="Nolan M."/>
            <person name="Ohm R."/>
            <person name="Pangilinan J."/>
            <person name="Park H.-J."/>
            <person name="Ramirez L."/>
            <person name="Alfaro M."/>
            <person name="Sun H."/>
            <person name="Tritt A."/>
            <person name="Yoshinaga Y."/>
            <person name="Zwiers L.-H."/>
            <person name="Turgeon B."/>
            <person name="Goodwin S."/>
            <person name="Spatafora J."/>
            <person name="Crous P."/>
            <person name="Grigoriev I."/>
        </authorList>
    </citation>
    <scope>NUCLEOTIDE SEQUENCE</scope>
    <source>
        <strain evidence="2">CBS 133067</strain>
    </source>
</reference>
<comment type="caution">
    <text evidence="2">The sequence shown here is derived from an EMBL/GenBank/DDBJ whole genome shotgun (WGS) entry which is preliminary data.</text>
</comment>
<dbReference type="AlphaFoldDB" id="A0A9P4M2N2"/>
<dbReference type="PANTHER" id="PTHR38705:SF1">
    <property type="entry name" value="PROTEIN RDS1"/>
    <property type="match status" value="1"/>
</dbReference>
<keyword evidence="1" id="KW-0732">Signal</keyword>
<evidence type="ECO:0000313" key="2">
    <source>
        <dbReference type="EMBL" id="KAF2094735.1"/>
    </source>
</evidence>
<keyword evidence="3" id="KW-1185">Reference proteome</keyword>
<dbReference type="CDD" id="cd00657">
    <property type="entry name" value="Ferritin_like"/>
    <property type="match status" value="1"/>
</dbReference>
<evidence type="ECO:0000313" key="3">
    <source>
        <dbReference type="Proteomes" id="UP000799772"/>
    </source>
</evidence>
<protein>
    <submittedName>
        <fullName evidence="2">Uncharacterized protein</fullName>
    </submittedName>
</protein>
<dbReference type="EMBL" id="ML978133">
    <property type="protein sequence ID" value="KAF2094735.1"/>
    <property type="molecule type" value="Genomic_DNA"/>
</dbReference>
<dbReference type="InterPro" id="IPR039254">
    <property type="entry name" value="Rds1"/>
</dbReference>